<evidence type="ECO:0000256" key="1">
    <source>
        <dbReference type="ARBA" id="ARBA00009431"/>
    </source>
</evidence>
<dbReference type="PRINTS" id="PR00724">
    <property type="entry name" value="CRBOXYPTASEC"/>
</dbReference>
<evidence type="ECO:0000256" key="5">
    <source>
        <dbReference type="ARBA" id="ARBA00022801"/>
    </source>
</evidence>
<keyword evidence="5 8" id="KW-0378">Hydrolase</keyword>
<evidence type="ECO:0000256" key="4">
    <source>
        <dbReference type="ARBA" id="ARBA00022729"/>
    </source>
</evidence>
<dbReference type="PANTHER" id="PTHR11802">
    <property type="entry name" value="SERINE PROTEASE FAMILY S10 SERINE CARBOXYPEPTIDASE"/>
    <property type="match status" value="1"/>
</dbReference>
<accession>A0A5P1F6H2</accession>
<evidence type="ECO:0000256" key="2">
    <source>
        <dbReference type="ARBA" id="ARBA00022645"/>
    </source>
</evidence>
<dbReference type="GO" id="GO:0006508">
    <property type="term" value="P:proteolysis"/>
    <property type="evidence" value="ECO:0007669"/>
    <property type="project" value="UniProtKB-KW"/>
</dbReference>
<dbReference type="Gene3D" id="3.40.50.11320">
    <property type="match status" value="1"/>
</dbReference>
<dbReference type="EC" id="3.4.16.-" evidence="8"/>
<feature type="signal peptide" evidence="8">
    <location>
        <begin position="1"/>
        <end position="21"/>
    </location>
</feature>
<dbReference type="GO" id="GO:0004185">
    <property type="term" value="F:serine-type carboxypeptidase activity"/>
    <property type="evidence" value="ECO:0007669"/>
    <property type="project" value="UniProtKB-UniRule"/>
</dbReference>
<dbReference type="PROSITE" id="PS00131">
    <property type="entry name" value="CARBOXYPEPT_SER_SER"/>
    <property type="match status" value="1"/>
</dbReference>
<evidence type="ECO:0000256" key="7">
    <source>
        <dbReference type="ARBA" id="ARBA00023180"/>
    </source>
</evidence>
<dbReference type="FunFam" id="3.40.50.11320:FF:000001">
    <property type="entry name" value="Carboxypeptidase"/>
    <property type="match status" value="1"/>
</dbReference>
<evidence type="ECO:0000256" key="6">
    <source>
        <dbReference type="ARBA" id="ARBA00023157"/>
    </source>
</evidence>
<dbReference type="InterPro" id="IPR029058">
    <property type="entry name" value="AB_hydrolase_fold"/>
</dbReference>
<dbReference type="Proteomes" id="UP000243459">
    <property type="component" value="Chromosome 4"/>
</dbReference>
<feature type="chain" id="PRO_5024479390" description="Carboxypeptidase" evidence="8">
    <location>
        <begin position="22"/>
        <end position="497"/>
    </location>
</feature>
<dbReference type="Gene3D" id="3.40.50.1820">
    <property type="entry name" value="alpha/beta hydrolase"/>
    <property type="match status" value="1"/>
</dbReference>
<keyword evidence="4 8" id="KW-0732">Signal</keyword>
<evidence type="ECO:0000256" key="8">
    <source>
        <dbReference type="RuleBase" id="RU361156"/>
    </source>
</evidence>
<dbReference type="OrthoDB" id="443318at2759"/>
<dbReference type="InterPro" id="IPR033124">
    <property type="entry name" value="Ser_caboxypep_his_AS"/>
</dbReference>
<dbReference type="InterPro" id="IPR001563">
    <property type="entry name" value="Peptidase_S10"/>
</dbReference>
<sequence>MTPSLLLLLLLLTLLAAATEGNRIRVKKETGQGSDRVRNLPGQPPVTFRHYSGYVKLGGGKEKALFYWFFEAEGGKKKPLALWLNGGPGCSSIAYGAAQELGPFLVRSDGLNLTLNPYSWNKVANILFLESPVGVGFSYTNRSSDLKELGDRITAEDSHDFLLSWFKRFPRFKSHDFYIAGESYGGHYVPQLAELIYEGNKAASKDSYIKLKGFMIGNAVINDETDQMGMVEYAWSHAIISDELYSAVTKDCNSFKEEDDDGQNSSSVRACSPAVKAFMQAYSDIDIYSIYTPVCLSSLEERRSRKSKLVAAPRLFSQHELWHGMRWGLASGYDPCTADYVEKYFNREDVQRALHANITHLTYPYTPCSEVIEKWNDSPSTVLPIIRKLLHAGLRIWVYSGDTDGRVPVTSTRFSINKMKLKPKKTKTSPSSSLIDESWRAWYHEKQVGGWLVEYDEGLTLATVRGAGHQVPVFEPERSLSLFSHFLEGKPLPSARF</sequence>
<dbReference type="PROSITE" id="PS00560">
    <property type="entry name" value="CARBOXYPEPT_SER_HIS"/>
    <property type="match status" value="1"/>
</dbReference>
<proteinExistence type="inferred from homology"/>
<dbReference type="AlphaFoldDB" id="A0A5P1F6H2"/>
<dbReference type="PANTHER" id="PTHR11802:SF280">
    <property type="entry name" value="SERINE CARBOXYPEPTIDASE-LIKE 35"/>
    <property type="match status" value="1"/>
</dbReference>
<dbReference type="Gene3D" id="6.10.250.940">
    <property type="match status" value="1"/>
</dbReference>
<dbReference type="FunFam" id="3.40.50.1820:FF:000013">
    <property type="entry name" value="Carboxypeptidase"/>
    <property type="match status" value="1"/>
</dbReference>
<gene>
    <name evidence="9" type="ORF">A4U43_C04F34400</name>
</gene>
<organism evidence="9 10">
    <name type="scientific">Asparagus officinalis</name>
    <name type="common">Garden asparagus</name>
    <dbReference type="NCBI Taxonomy" id="4686"/>
    <lineage>
        <taxon>Eukaryota</taxon>
        <taxon>Viridiplantae</taxon>
        <taxon>Streptophyta</taxon>
        <taxon>Embryophyta</taxon>
        <taxon>Tracheophyta</taxon>
        <taxon>Spermatophyta</taxon>
        <taxon>Magnoliopsida</taxon>
        <taxon>Liliopsida</taxon>
        <taxon>Asparagales</taxon>
        <taxon>Asparagaceae</taxon>
        <taxon>Asparagoideae</taxon>
        <taxon>Asparagus</taxon>
    </lineage>
</organism>
<dbReference type="EMBL" id="CM007384">
    <property type="protein sequence ID" value="ONK73704.1"/>
    <property type="molecule type" value="Genomic_DNA"/>
</dbReference>
<dbReference type="Pfam" id="PF00450">
    <property type="entry name" value="Peptidase_S10"/>
    <property type="match status" value="1"/>
</dbReference>
<keyword evidence="7" id="KW-0325">Glycoprotein</keyword>
<dbReference type="SUPFAM" id="SSF53474">
    <property type="entry name" value="alpha/beta-Hydrolases"/>
    <property type="match status" value="1"/>
</dbReference>
<protein>
    <recommendedName>
        <fullName evidence="8">Carboxypeptidase</fullName>
        <ecNumber evidence="8">3.4.16.-</ecNumber>
    </recommendedName>
</protein>
<reference evidence="10" key="1">
    <citation type="journal article" date="2017" name="Nat. Commun.">
        <title>The asparagus genome sheds light on the origin and evolution of a young Y chromosome.</title>
        <authorList>
            <person name="Harkess A."/>
            <person name="Zhou J."/>
            <person name="Xu C."/>
            <person name="Bowers J.E."/>
            <person name="Van der Hulst R."/>
            <person name="Ayyampalayam S."/>
            <person name="Mercati F."/>
            <person name="Riccardi P."/>
            <person name="McKain M.R."/>
            <person name="Kakrana A."/>
            <person name="Tang H."/>
            <person name="Ray J."/>
            <person name="Groenendijk J."/>
            <person name="Arikit S."/>
            <person name="Mathioni S.M."/>
            <person name="Nakano M."/>
            <person name="Shan H."/>
            <person name="Telgmann-Rauber A."/>
            <person name="Kanno A."/>
            <person name="Yue Z."/>
            <person name="Chen H."/>
            <person name="Li W."/>
            <person name="Chen Y."/>
            <person name="Xu X."/>
            <person name="Zhang Y."/>
            <person name="Luo S."/>
            <person name="Chen H."/>
            <person name="Gao J."/>
            <person name="Mao Z."/>
            <person name="Pires J.C."/>
            <person name="Luo M."/>
            <person name="Kudrna D."/>
            <person name="Wing R.A."/>
            <person name="Meyers B.C."/>
            <person name="Yi K."/>
            <person name="Kong H."/>
            <person name="Lavrijsen P."/>
            <person name="Sunseri F."/>
            <person name="Falavigna A."/>
            <person name="Ye Y."/>
            <person name="Leebens-Mack J.H."/>
            <person name="Chen G."/>
        </authorList>
    </citation>
    <scope>NUCLEOTIDE SEQUENCE [LARGE SCALE GENOMIC DNA]</scope>
    <source>
        <strain evidence="10">cv. DH0086</strain>
    </source>
</reference>
<evidence type="ECO:0000313" key="9">
    <source>
        <dbReference type="EMBL" id="ONK73704.1"/>
    </source>
</evidence>
<name>A0A5P1F6H2_ASPOF</name>
<evidence type="ECO:0000313" key="10">
    <source>
        <dbReference type="Proteomes" id="UP000243459"/>
    </source>
</evidence>
<keyword evidence="3 8" id="KW-0645">Protease</keyword>
<dbReference type="OMA" id="WYYRQQV"/>
<dbReference type="GO" id="GO:0005773">
    <property type="term" value="C:vacuole"/>
    <property type="evidence" value="ECO:0007669"/>
    <property type="project" value="TreeGrafter"/>
</dbReference>
<dbReference type="Gramene" id="ONK73704">
    <property type="protein sequence ID" value="ONK73704"/>
    <property type="gene ID" value="A4U43_C04F34400"/>
</dbReference>
<evidence type="ECO:0000256" key="3">
    <source>
        <dbReference type="ARBA" id="ARBA00022670"/>
    </source>
</evidence>
<keyword evidence="2 8" id="KW-0121">Carboxypeptidase</keyword>
<dbReference type="InterPro" id="IPR018202">
    <property type="entry name" value="Ser_caboxypep_ser_AS"/>
</dbReference>
<keyword evidence="10" id="KW-1185">Reference proteome</keyword>
<comment type="similarity">
    <text evidence="1 8">Belongs to the peptidase S10 family.</text>
</comment>
<keyword evidence="6" id="KW-1015">Disulfide bond</keyword>